<evidence type="ECO:0000313" key="8">
    <source>
        <dbReference type="Proteomes" id="UP000008541"/>
    </source>
</evidence>
<evidence type="ECO:0000256" key="3">
    <source>
        <dbReference type="ARBA" id="ARBA00022679"/>
    </source>
</evidence>
<dbReference type="GO" id="GO:0032259">
    <property type="term" value="P:methylation"/>
    <property type="evidence" value="ECO:0007669"/>
    <property type="project" value="UniProtKB-KW"/>
</dbReference>
<dbReference type="Pfam" id="PF13649">
    <property type="entry name" value="Methyltransf_25"/>
    <property type="match status" value="1"/>
</dbReference>
<evidence type="ECO:0000259" key="6">
    <source>
        <dbReference type="Pfam" id="PF13649"/>
    </source>
</evidence>
<dbReference type="AlphaFoldDB" id="B1IK44"/>
<sequence length="220" mass="24925">MKTFDKTWEQRYRTIPGNKYPVTEVVKFVFRNYKNREGLTALDYGCGSGGNHAWFLAREGFETFAIDGSETAIEKAKERMSIEDLNVNLKCCDAASTEFENDKFDVIIDTLTSTVRKSEIDFVLKECHRILKNEGRIISTYMLKKGIAGYGTGVMIEKDTYTDLSEGPYKNAGVVSFWDKSDIINVWAIAGFRDICVEELSFTDDDGKVNNGYYVVSAKK</sequence>
<dbReference type="Gene3D" id="3.40.50.150">
    <property type="entry name" value="Vaccinia Virus protein VP39"/>
    <property type="match status" value="1"/>
</dbReference>
<dbReference type="HOGENOM" id="CLU_092444_0_0_9"/>
<keyword evidence="3 7" id="KW-0808">Transferase</keyword>
<evidence type="ECO:0000313" key="7">
    <source>
        <dbReference type="EMBL" id="ACA46373.1"/>
    </source>
</evidence>
<evidence type="ECO:0000256" key="4">
    <source>
        <dbReference type="ARBA" id="ARBA00025707"/>
    </source>
</evidence>
<comment type="catalytic activity">
    <reaction evidence="5">
        <text>phosphoethanolamine + S-adenosyl-L-methionine = N-methylethanolamine phosphate + S-adenosyl-L-homocysteine + H(+)</text>
        <dbReference type="Rhea" id="RHEA:20365"/>
        <dbReference type="ChEBI" id="CHEBI:15378"/>
        <dbReference type="ChEBI" id="CHEBI:57781"/>
        <dbReference type="ChEBI" id="CHEBI:57856"/>
        <dbReference type="ChEBI" id="CHEBI:58190"/>
        <dbReference type="ChEBI" id="CHEBI:59789"/>
        <dbReference type="EC" id="2.1.1.103"/>
    </reaction>
    <physiologicalReaction direction="left-to-right" evidence="5">
        <dbReference type="Rhea" id="RHEA:20366"/>
    </physiologicalReaction>
</comment>
<feature type="domain" description="Methyltransferase" evidence="6">
    <location>
        <begin position="42"/>
        <end position="135"/>
    </location>
</feature>
<dbReference type="PANTHER" id="PTHR44307:SF2">
    <property type="entry name" value="PHOSPHOETHANOLAMINE METHYLTRANSFERASE ISOFORM X1"/>
    <property type="match status" value="1"/>
</dbReference>
<dbReference type="PANTHER" id="PTHR44307">
    <property type="entry name" value="PHOSPHOETHANOLAMINE METHYLTRANSFERASE"/>
    <property type="match status" value="1"/>
</dbReference>
<protein>
    <submittedName>
        <fullName evidence="7">Putative methyltransferase type 11</fullName>
    </submittedName>
</protein>
<comment type="pathway">
    <text evidence="4">Phospholipid metabolism.</text>
</comment>
<comment type="pathway">
    <text evidence="1">Lipid metabolism.</text>
</comment>
<evidence type="ECO:0000256" key="2">
    <source>
        <dbReference type="ARBA" id="ARBA00022603"/>
    </source>
</evidence>
<dbReference type="CDD" id="cd02440">
    <property type="entry name" value="AdoMet_MTases"/>
    <property type="match status" value="1"/>
</dbReference>
<accession>B1IK44</accession>
<proteinExistence type="predicted"/>
<evidence type="ECO:0000256" key="5">
    <source>
        <dbReference type="ARBA" id="ARBA00047622"/>
    </source>
</evidence>
<reference evidence="7 8" key="1">
    <citation type="journal article" date="2007" name="PLoS ONE">
        <title>Analysis of the neurotoxin complex genes in Clostridium botulinum A1-A4 and B1 strains: BoNT/A3, /Ba4 and /B1 clusters are located within plasmids.</title>
        <authorList>
            <person name="Smith T.J."/>
            <person name="Hill K.K."/>
            <person name="Foley B.T."/>
            <person name="Detter J.C."/>
            <person name="Munk A.C."/>
            <person name="Bruce D.C."/>
            <person name="Doggett N.A."/>
            <person name="Smith L.A."/>
            <person name="Marks J.D."/>
            <person name="Xie G."/>
            <person name="Brettin T.S."/>
        </authorList>
    </citation>
    <scope>NUCLEOTIDE SEQUENCE [LARGE SCALE GENOMIC DNA]</scope>
    <source>
        <strain evidence="8">Okra / Type B1</strain>
    </source>
</reference>
<name>B1IK44_CLOBK</name>
<dbReference type="SUPFAM" id="SSF53335">
    <property type="entry name" value="S-adenosyl-L-methionine-dependent methyltransferases"/>
    <property type="match status" value="1"/>
</dbReference>
<dbReference type="RefSeq" id="WP_003399231.1">
    <property type="nucleotide sequence ID" value="NC_010516.1"/>
</dbReference>
<dbReference type="EMBL" id="CP000939">
    <property type="protein sequence ID" value="ACA46373.1"/>
    <property type="molecule type" value="Genomic_DNA"/>
</dbReference>
<evidence type="ECO:0000256" key="1">
    <source>
        <dbReference type="ARBA" id="ARBA00005189"/>
    </source>
</evidence>
<dbReference type="InterPro" id="IPR041698">
    <property type="entry name" value="Methyltransf_25"/>
</dbReference>
<dbReference type="GO" id="GO:0000234">
    <property type="term" value="F:phosphoethanolamine N-methyltransferase activity"/>
    <property type="evidence" value="ECO:0007669"/>
    <property type="project" value="UniProtKB-EC"/>
</dbReference>
<organism evidence="7 8">
    <name type="scientific">Clostridium botulinum (strain Okra / Type B1)</name>
    <dbReference type="NCBI Taxonomy" id="498213"/>
    <lineage>
        <taxon>Bacteria</taxon>
        <taxon>Bacillati</taxon>
        <taxon>Bacillota</taxon>
        <taxon>Clostridia</taxon>
        <taxon>Eubacteriales</taxon>
        <taxon>Clostridiaceae</taxon>
        <taxon>Clostridium</taxon>
    </lineage>
</organism>
<keyword evidence="2 7" id="KW-0489">Methyltransferase</keyword>
<gene>
    <name evidence="7" type="ordered locus">CLD_1858</name>
</gene>
<dbReference type="Proteomes" id="UP000008541">
    <property type="component" value="Chromosome"/>
</dbReference>
<dbReference type="InterPro" id="IPR029063">
    <property type="entry name" value="SAM-dependent_MTases_sf"/>
</dbReference>
<dbReference type="KEGG" id="cbb:CLD_1858"/>